<accession>A0A068WQ56</accession>
<dbReference type="NCBIfam" id="TIGR00457">
    <property type="entry name" value="asnS"/>
    <property type="match status" value="1"/>
</dbReference>
<proteinExistence type="inferred from homology"/>
<gene>
    <name evidence="14" type="ORF">EgrG_002026800</name>
</gene>
<evidence type="ECO:0000313" key="15">
    <source>
        <dbReference type="Proteomes" id="UP000492820"/>
    </source>
</evidence>
<evidence type="ECO:0000256" key="12">
    <source>
        <dbReference type="SAM" id="MobiDB-lite"/>
    </source>
</evidence>
<dbReference type="AlphaFoldDB" id="A0A068WQ56"/>
<dbReference type="PROSITE" id="PS50862">
    <property type="entry name" value="AA_TRNA_LIGASE_II"/>
    <property type="match status" value="1"/>
</dbReference>
<dbReference type="GO" id="GO:0005524">
    <property type="term" value="F:ATP binding"/>
    <property type="evidence" value="ECO:0007669"/>
    <property type="project" value="UniProtKB-KW"/>
</dbReference>
<feature type="compositionally biased region" description="Basic and acidic residues" evidence="12">
    <location>
        <begin position="830"/>
        <end position="840"/>
    </location>
</feature>
<dbReference type="Gene3D" id="2.40.50.140">
    <property type="entry name" value="Nucleic acid-binding proteins"/>
    <property type="match status" value="1"/>
</dbReference>
<dbReference type="OrthoDB" id="6264034at2759"/>
<dbReference type="SUPFAM" id="SSF55681">
    <property type="entry name" value="Class II aaRS and biotin synthetases"/>
    <property type="match status" value="1"/>
</dbReference>
<evidence type="ECO:0000313" key="16">
    <source>
        <dbReference type="WBParaSite" id="EgrG_002026800"/>
    </source>
</evidence>
<keyword evidence="6" id="KW-0547">Nucleotide-binding</keyword>
<dbReference type="CDD" id="cd04323">
    <property type="entry name" value="AsnRS_cyto_like_N"/>
    <property type="match status" value="1"/>
</dbReference>
<dbReference type="GO" id="GO:0003676">
    <property type="term" value="F:nucleic acid binding"/>
    <property type="evidence" value="ECO:0007669"/>
    <property type="project" value="InterPro"/>
</dbReference>
<dbReference type="SUPFAM" id="SSF50249">
    <property type="entry name" value="Nucleic acid-binding proteins"/>
    <property type="match status" value="1"/>
</dbReference>
<evidence type="ECO:0000256" key="3">
    <source>
        <dbReference type="ARBA" id="ARBA00012816"/>
    </source>
</evidence>
<evidence type="ECO:0000256" key="11">
    <source>
        <dbReference type="ARBA" id="ARBA00047844"/>
    </source>
</evidence>
<feature type="compositionally biased region" description="Low complexity" evidence="12">
    <location>
        <begin position="850"/>
        <end position="865"/>
    </location>
</feature>
<evidence type="ECO:0000256" key="10">
    <source>
        <dbReference type="ARBA" id="ARBA00029886"/>
    </source>
</evidence>
<dbReference type="GO" id="GO:0006421">
    <property type="term" value="P:asparaginyl-tRNA aminoacylation"/>
    <property type="evidence" value="ECO:0007669"/>
    <property type="project" value="InterPro"/>
</dbReference>
<dbReference type="InterPro" id="IPR004522">
    <property type="entry name" value="Asn-tRNA-ligase"/>
</dbReference>
<dbReference type="PANTHER" id="PTHR22594">
    <property type="entry name" value="ASPARTYL/LYSYL-TRNA SYNTHETASE"/>
    <property type="match status" value="1"/>
</dbReference>
<comment type="similarity">
    <text evidence="2">Belongs to the class-II aminoacyl-tRNA synthetase family.</text>
</comment>
<keyword evidence="4" id="KW-0963">Cytoplasm</keyword>
<keyword evidence="9 14" id="KW-0030">Aminoacyl-tRNA synthetase</keyword>
<feature type="domain" description="Aminoacyl-transfer RNA synthetases class-II family profile" evidence="13">
    <location>
        <begin position="270"/>
        <end position="571"/>
    </location>
</feature>
<evidence type="ECO:0000256" key="8">
    <source>
        <dbReference type="ARBA" id="ARBA00022917"/>
    </source>
</evidence>
<evidence type="ECO:0000256" key="9">
    <source>
        <dbReference type="ARBA" id="ARBA00023146"/>
    </source>
</evidence>
<dbReference type="GO" id="GO:0004816">
    <property type="term" value="F:asparagine-tRNA ligase activity"/>
    <property type="evidence" value="ECO:0007669"/>
    <property type="project" value="UniProtKB-EC"/>
</dbReference>
<keyword evidence="8" id="KW-0648">Protein biosynthesis</keyword>
<name>A0A068WQ56_ECHGR</name>
<keyword evidence="5" id="KW-0436">Ligase</keyword>
<protein>
    <recommendedName>
        <fullName evidence="3">asparagine--tRNA ligase</fullName>
        <ecNumber evidence="3">6.1.1.22</ecNumber>
    </recommendedName>
    <alternativeName>
        <fullName evidence="10">Asparaginyl-tRNA synthetase</fullName>
    </alternativeName>
</protein>
<reference evidence="14 15" key="1">
    <citation type="journal article" date="2013" name="Nature">
        <title>The genomes of four tapeworm species reveal adaptations to parasitism.</title>
        <authorList>
            <person name="Tsai I.J."/>
            <person name="Zarowiecki M."/>
            <person name="Holroyd N."/>
            <person name="Garciarrubio A."/>
            <person name="Sanchez-Flores A."/>
            <person name="Brooks K.L."/>
            <person name="Tracey A."/>
            <person name="Bobes R.J."/>
            <person name="Fragoso G."/>
            <person name="Sciutto E."/>
            <person name="Aslett M."/>
            <person name="Beasley H."/>
            <person name="Bennett H.M."/>
            <person name="Cai J."/>
            <person name="Camicia F."/>
            <person name="Clark R."/>
            <person name="Cucher M."/>
            <person name="De Silva N."/>
            <person name="Day T.A."/>
            <person name="Deplazes P."/>
            <person name="Estrada K."/>
            <person name="Fernandez C."/>
            <person name="Holland P.W."/>
            <person name="Hou J."/>
            <person name="Hu S."/>
            <person name="Huckvale T."/>
            <person name="Hung S.S."/>
            <person name="Kamenetzky L."/>
            <person name="Keane J.A."/>
            <person name="Kiss F."/>
            <person name="Koziol U."/>
            <person name="Lambert O."/>
            <person name="Liu K."/>
            <person name="Luo X."/>
            <person name="Luo Y."/>
            <person name="Macchiaroli N."/>
            <person name="Nichol S."/>
            <person name="Paps J."/>
            <person name="Parkinson J."/>
            <person name="Pouchkina-Stantcheva N."/>
            <person name="Riddiford N."/>
            <person name="Rosenzvit M."/>
            <person name="Salinas G."/>
            <person name="Wasmuth J.D."/>
            <person name="Zamanian M."/>
            <person name="Zheng Y."/>
            <person name="Cai X."/>
            <person name="Soberon X."/>
            <person name="Olson P.D."/>
            <person name="Laclette J.P."/>
            <person name="Brehm K."/>
            <person name="Berriman M."/>
            <person name="Garciarrubio A."/>
            <person name="Bobes R.J."/>
            <person name="Fragoso G."/>
            <person name="Sanchez-Flores A."/>
            <person name="Estrada K."/>
            <person name="Cevallos M.A."/>
            <person name="Morett E."/>
            <person name="Gonzalez V."/>
            <person name="Portillo T."/>
            <person name="Ochoa-Leyva A."/>
            <person name="Jose M.V."/>
            <person name="Sciutto E."/>
            <person name="Landa A."/>
            <person name="Jimenez L."/>
            <person name="Valdes V."/>
            <person name="Carrero J.C."/>
            <person name="Larralde C."/>
            <person name="Morales-Montor J."/>
            <person name="Limon-Lason J."/>
            <person name="Soberon X."/>
            <person name="Laclette J.P."/>
        </authorList>
    </citation>
    <scope>NUCLEOTIDE SEQUENCE [LARGE SCALE GENOMIC DNA]</scope>
</reference>
<dbReference type="Proteomes" id="UP000492820">
    <property type="component" value="Unassembled WGS sequence"/>
</dbReference>
<evidence type="ECO:0000256" key="2">
    <source>
        <dbReference type="ARBA" id="ARBA00008226"/>
    </source>
</evidence>
<evidence type="ECO:0000256" key="4">
    <source>
        <dbReference type="ARBA" id="ARBA00022490"/>
    </source>
</evidence>
<dbReference type="PANTHER" id="PTHR22594:SF16">
    <property type="entry name" value="ASPARAGINE--TRNA LIGASE, CYTOPLASMIC"/>
    <property type="match status" value="1"/>
</dbReference>
<feature type="region of interest" description="Disordered" evidence="12">
    <location>
        <begin position="932"/>
        <end position="954"/>
    </location>
</feature>
<evidence type="ECO:0000256" key="1">
    <source>
        <dbReference type="ARBA" id="ARBA00004496"/>
    </source>
</evidence>
<dbReference type="InterPro" id="IPR004364">
    <property type="entry name" value="Aa-tRNA-synt_II"/>
</dbReference>
<keyword evidence="7" id="KW-0067">ATP-binding</keyword>
<reference evidence="16" key="3">
    <citation type="submission" date="2020-10" db="UniProtKB">
        <authorList>
            <consortium name="WormBaseParasite"/>
        </authorList>
    </citation>
    <scope>IDENTIFICATION</scope>
</reference>
<dbReference type="InterPro" id="IPR006195">
    <property type="entry name" value="aa-tRNA-synth_II"/>
</dbReference>
<feature type="region of interest" description="Disordered" evidence="12">
    <location>
        <begin position="809"/>
        <end position="877"/>
    </location>
</feature>
<dbReference type="Pfam" id="PF00152">
    <property type="entry name" value="tRNA-synt_2"/>
    <property type="match status" value="1"/>
</dbReference>
<dbReference type="PRINTS" id="PR01042">
    <property type="entry name" value="TRNASYNTHASP"/>
</dbReference>
<evidence type="ECO:0000313" key="14">
    <source>
        <dbReference type="EMBL" id="CDS22265.1"/>
    </source>
</evidence>
<dbReference type="EMBL" id="LK028586">
    <property type="protein sequence ID" value="CDS22265.1"/>
    <property type="molecule type" value="Genomic_DNA"/>
</dbReference>
<comment type="catalytic activity">
    <reaction evidence="11">
        <text>tRNA(Asn) + L-asparagine + ATP = L-asparaginyl-tRNA(Asn) + AMP + diphosphate + H(+)</text>
        <dbReference type="Rhea" id="RHEA:11180"/>
        <dbReference type="Rhea" id="RHEA-COMP:9659"/>
        <dbReference type="Rhea" id="RHEA-COMP:9674"/>
        <dbReference type="ChEBI" id="CHEBI:15378"/>
        <dbReference type="ChEBI" id="CHEBI:30616"/>
        <dbReference type="ChEBI" id="CHEBI:33019"/>
        <dbReference type="ChEBI" id="CHEBI:58048"/>
        <dbReference type="ChEBI" id="CHEBI:78442"/>
        <dbReference type="ChEBI" id="CHEBI:78515"/>
        <dbReference type="ChEBI" id="CHEBI:456215"/>
        <dbReference type="EC" id="6.1.1.22"/>
    </reaction>
</comment>
<organism evidence="14">
    <name type="scientific">Echinococcus granulosus</name>
    <name type="common">Hydatid tapeworm</name>
    <dbReference type="NCBI Taxonomy" id="6210"/>
    <lineage>
        <taxon>Eukaryota</taxon>
        <taxon>Metazoa</taxon>
        <taxon>Spiralia</taxon>
        <taxon>Lophotrochozoa</taxon>
        <taxon>Platyhelminthes</taxon>
        <taxon>Cestoda</taxon>
        <taxon>Eucestoda</taxon>
        <taxon>Cyclophyllidea</taxon>
        <taxon>Taeniidae</taxon>
        <taxon>Echinococcus</taxon>
        <taxon>Echinococcus granulosus group</taxon>
    </lineage>
</organism>
<comment type="subcellular location">
    <subcellularLocation>
        <location evidence="1">Cytoplasm</location>
    </subcellularLocation>
</comment>
<dbReference type="WBParaSite" id="EgrG_002026800">
    <property type="protein sequence ID" value="EgrG_002026800"/>
    <property type="gene ID" value="EgrG_002026800"/>
</dbReference>
<evidence type="ECO:0000256" key="7">
    <source>
        <dbReference type="ARBA" id="ARBA00022840"/>
    </source>
</evidence>
<dbReference type="GO" id="GO:0005737">
    <property type="term" value="C:cytoplasm"/>
    <property type="evidence" value="ECO:0007669"/>
    <property type="project" value="UniProtKB-SubCell"/>
</dbReference>
<dbReference type="Gene3D" id="3.30.930.10">
    <property type="entry name" value="Bira Bifunctional Protein, Domain 2"/>
    <property type="match status" value="1"/>
</dbReference>
<sequence length="1039" mass="117057">MRWVSKRGRFPGESETLLLQQGSNIAATETMVAEGGSSSGVFCTQIKGGGKQEIRTWLRIDDIMHESIYIDEPDAEERWITVPRSRLKKAYKNYKLSLNKAGNATSTATPSTASAVEIKEDLTLPTAIRVKIRDLGEFVGKRVQVFGWAHRIRRQSKQLMFIILRDGTGLLQCLLAGDLPRTADGLTLSTESSIFVKGVVSKVPAGQKAPGGIELQVDYWECIGKAPAGGVEAVVTEESEVDWQLDQRHLMLRSTKGCKITALVAIIGDAFRQHYKDRGFTEVHPPTLVQTQVEGGSTLFKLDFFGEPAYLTQSSQLYLETCLPVVGDCYCMVRSYRAEKSRTRRHLSEYVHIEAESPFIEFSDLLDQIEDLVVDVSERVMEKAGDLVLAMNPSFKVPKKPFKRLEYRQALVELEKMALFKEGTDPFVFGDDIPELPERKLTDSMNCPILMIKFPTTLKPFYMQRVKGDPSVTESVDLLLPGVGEIVGGSMRMPEYDGLMEGYKREGIDPTPYYWYTQQREFGTCSHGGYGLGFERFCTWMLGQDHIRDVCLEVVSGAGVGASLLLFGVRPSFGLCVCLTPAPRFPLCCLFTPITPPWRSVNCAVTAVIESLKSEFALAILNLLCDVYVGCVVRRELVCRCHGFCASSQSGSRRVPVASMAIELEALKRLRVSEAKWGMWRAFYPAVGVLHQLLWLGLHFLTGFYWSQYTLDDNNHSMPSSSSVDYSLPLHSHSESYGHVAEATTNGSERFVVKRIDDYSKPIRLKEGVRSSVEDEDSSYLLIDNRKAARYDCRPRKAFTFKCRSTKSPIPFSPRRSPIKAPPNRSYLMKPEKPVHRDAGYTKLRKGLEQVRPSPSRTQSRQSFQESPRSRSMGVLSEDMPVSGMRQAVRLVDKPLKHIFGSIHQELKHLDSFSCHDSLCEDRPHRKWFPDFENTPREDYSNPLSESPRSPSCRVLKRDKPDRRWVGFLFAERGPKLIRGRKGGGLEEEEEDLMGISARRCPKMETTQPGGLDQPKLCIDHITSARLEHSPPRLPVWPQ</sequence>
<dbReference type="InterPro" id="IPR012340">
    <property type="entry name" value="NA-bd_OB-fold"/>
</dbReference>
<evidence type="ECO:0000256" key="6">
    <source>
        <dbReference type="ARBA" id="ARBA00022741"/>
    </source>
</evidence>
<dbReference type="InterPro" id="IPR004365">
    <property type="entry name" value="NA-bd_OB_tRNA"/>
</dbReference>
<reference evidence="14" key="2">
    <citation type="submission" date="2014-06" db="EMBL/GenBank/DDBJ databases">
        <authorList>
            <person name="Aslett M."/>
        </authorList>
    </citation>
    <scope>NUCLEOTIDE SEQUENCE</scope>
</reference>
<dbReference type="Pfam" id="PF01336">
    <property type="entry name" value="tRNA_anti-codon"/>
    <property type="match status" value="1"/>
</dbReference>
<evidence type="ECO:0000259" key="13">
    <source>
        <dbReference type="PROSITE" id="PS50862"/>
    </source>
</evidence>
<dbReference type="InterPro" id="IPR002312">
    <property type="entry name" value="Asp/Asn-tRNA-synth_IIb"/>
</dbReference>
<evidence type="ECO:0000256" key="5">
    <source>
        <dbReference type="ARBA" id="ARBA00022598"/>
    </source>
</evidence>
<dbReference type="InterPro" id="IPR045864">
    <property type="entry name" value="aa-tRNA-synth_II/BPL/LPL"/>
</dbReference>
<dbReference type="EC" id="6.1.1.22" evidence="3"/>